<dbReference type="InterPro" id="IPR020056">
    <property type="entry name" value="Rbsml_bL25/Gln-tRNA_synth_N"/>
</dbReference>
<evidence type="ECO:0000256" key="5">
    <source>
        <dbReference type="HAMAP-Rule" id="MF_01334"/>
    </source>
</evidence>
<dbReference type="KEGG" id="ptc:phytr_2420"/>
<organism evidence="9 10">
    <name type="scientific">Candidatus Phycorickettsia trachydisci</name>
    <dbReference type="NCBI Taxonomy" id="2115978"/>
    <lineage>
        <taxon>Bacteria</taxon>
        <taxon>Pseudomonadati</taxon>
        <taxon>Pseudomonadota</taxon>
        <taxon>Alphaproteobacteria</taxon>
        <taxon>Rickettsiales</taxon>
        <taxon>Rickettsiaceae</taxon>
        <taxon>Candidatus Phycorickettsia</taxon>
    </lineage>
</organism>
<dbReference type="Gene3D" id="2.40.240.10">
    <property type="entry name" value="Ribosomal Protein L25, Chain P"/>
    <property type="match status" value="1"/>
</dbReference>
<comment type="function">
    <text evidence="5">This is one of the proteins that binds to the 5S RNA in the ribosome where it forms part of the central protuberance.</text>
</comment>
<feature type="compositionally biased region" description="Basic and acidic residues" evidence="6">
    <location>
        <begin position="188"/>
        <end position="203"/>
    </location>
</feature>
<evidence type="ECO:0000256" key="1">
    <source>
        <dbReference type="ARBA" id="ARBA00022730"/>
    </source>
</evidence>
<evidence type="ECO:0000256" key="3">
    <source>
        <dbReference type="ARBA" id="ARBA00022980"/>
    </source>
</evidence>
<evidence type="ECO:0000256" key="2">
    <source>
        <dbReference type="ARBA" id="ARBA00022884"/>
    </source>
</evidence>
<dbReference type="GO" id="GO:0008097">
    <property type="term" value="F:5S rRNA binding"/>
    <property type="evidence" value="ECO:0007669"/>
    <property type="project" value="InterPro"/>
</dbReference>
<feature type="region of interest" description="Disordered" evidence="6">
    <location>
        <begin position="184"/>
        <end position="203"/>
    </location>
</feature>
<dbReference type="EMBL" id="CP027845">
    <property type="protein sequence ID" value="AVP87199.1"/>
    <property type="molecule type" value="Genomic_DNA"/>
</dbReference>
<keyword evidence="2 5" id="KW-0694">RNA-binding</keyword>
<dbReference type="GO" id="GO:0006412">
    <property type="term" value="P:translation"/>
    <property type="evidence" value="ECO:0007669"/>
    <property type="project" value="UniProtKB-UniRule"/>
</dbReference>
<evidence type="ECO:0000256" key="4">
    <source>
        <dbReference type="ARBA" id="ARBA00023274"/>
    </source>
</evidence>
<dbReference type="PANTHER" id="PTHR33284">
    <property type="entry name" value="RIBOSOMAL PROTEIN L25/GLN-TRNA SYNTHETASE, ANTI-CODON-BINDING DOMAIN-CONTAINING PROTEIN"/>
    <property type="match status" value="1"/>
</dbReference>
<evidence type="ECO:0000313" key="10">
    <source>
        <dbReference type="Proteomes" id="UP000241762"/>
    </source>
</evidence>
<sequence length="203" mass="22110">MIEMQASIRSDLGSSASRRILKAGQVPAVIYGHDKENIHLSLSAKEVTKLYHSGCLTSTLINLSFEDGKKTVSHKALIKQIQCDPVKDNVRHVEMMFVAKGKQEVDVPITFENKEKCPGVKRGGYFNIIHRKAKVKCPIDGIPLKLTVDASNARIGQKVLAKHIILPEGIALAMKEDTIIASVTGRGKSSDAEDANRPEAAGK</sequence>
<dbReference type="Gene3D" id="2.170.120.20">
    <property type="entry name" value="Ribosomal protein L25, beta domain"/>
    <property type="match status" value="1"/>
</dbReference>
<dbReference type="InterPro" id="IPR011035">
    <property type="entry name" value="Ribosomal_bL25/Gln-tRNA_synth"/>
</dbReference>
<dbReference type="SUPFAM" id="SSF50715">
    <property type="entry name" value="Ribosomal protein L25-like"/>
    <property type="match status" value="1"/>
</dbReference>
<dbReference type="NCBIfam" id="TIGR00731">
    <property type="entry name" value="bL25_bact_ctc"/>
    <property type="match status" value="1"/>
</dbReference>
<dbReference type="PANTHER" id="PTHR33284:SF1">
    <property type="entry name" value="RIBOSOMAL PROTEIN L25_GLN-TRNA SYNTHETASE, ANTI-CODON-BINDING DOMAIN-CONTAINING PROTEIN"/>
    <property type="match status" value="1"/>
</dbReference>
<dbReference type="NCBIfam" id="NF004128">
    <property type="entry name" value="PRK05618.1-2"/>
    <property type="match status" value="1"/>
</dbReference>
<comment type="subunit">
    <text evidence="5">Part of the 50S ribosomal subunit; part of the 5S rRNA/L5/L18/L25 subcomplex. Contacts the 5S rRNA. Binds to the 5S rRNA independently of L5 and L18.</text>
</comment>
<dbReference type="InterPro" id="IPR001021">
    <property type="entry name" value="Ribosomal_bL25_long"/>
</dbReference>
<dbReference type="InterPro" id="IPR029751">
    <property type="entry name" value="Ribosomal_L25_dom"/>
</dbReference>
<keyword evidence="3 5" id="KW-0689">Ribosomal protein</keyword>
<evidence type="ECO:0000259" key="7">
    <source>
        <dbReference type="Pfam" id="PF01386"/>
    </source>
</evidence>
<evidence type="ECO:0000256" key="6">
    <source>
        <dbReference type="SAM" id="MobiDB-lite"/>
    </source>
</evidence>
<dbReference type="OrthoDB" id="9806411at2"/>
<gene>
    <name evidence="5" type="primary">rplY</name>
    <name evidence="5" type="synonym">ctc</name>
    <name evidence="9" type="ORF">phytr_2420</name>
</gene>
<protein>
    <recommendedName>
        <fullName evidence="5">Large ribosomal subunit protein bL25</fullName>
    </recommendedName>
    <alternativeName>
        <fullName evidence="5">General stress protein CTC</fullName>
    </alternativeName>
</protein>
<dbReference type="CDD" id="cd00495">
    <property type="entry name" value="Ribosomal_L25_TL5_CTC"/>
    <property type="match status" value="1"/>
</dbReference>
<dbReference type="GO" id="GO:0003735">
    <property type="term" value="F:structural constituent of ribosome"/>
    <property type="evidence" value="ECO:0007669"/>
    <property type="project" value="InterPro"/>
</dbReference>
<dbReference type="Pfam" id="PF14693">
    <property type="entry name" value="Ribosomal_TL5_C"/>
    <property type="match status" value="1"/>
</dbReference>
<keyword evidence="1 5" id="KW-0699">rRNA-binding</keyword>
<dbReference type="HAMAP" id="MF_01334">
    <property type="entry name" value="Ribosomal_bL25_CTC"/>
    <property type="match status" value="1"/>
</dbReference>
<dbReference type="RefSeq" id="WP_106874070.1">
    <property type="nucleotide sequence ID" value="NZ_CP027845.1"/>
</dbReference>
<keyword evidence="10" id="KW-1185">Reference proteome</keyword>
<dbReference type="InterPro" id="IPR020930">
    <property type="entry name" value="Ribosomal_uL5_bac-type"/>
</dbReference>
<dbReference type="Proteomes" id="UP000241762">
    <property type="component" value="Chromosome"/>
</dbReference>
<reference evidence="9 10" key="1">
    <citation type="submission" date="2018-03" db="EMBL/GenBank/DDBJ databases">
        <title>A gene transfer event suggests a long-term partnership between eustigmatophyte algae and a novel lineage of endosymbiotic bacteria.</title>
        <authorList>
            <person name="Yurchenko T."/>
            <person name="Sevcikova T."/>
            <person name="Pribyl P."/>
            <person name="El Karkouri K."/>
            <person name="Klimes V."/>
            <person name="Amaral R."/>
            <person name="Zbrankova V."/>
            <person name="Kim E."/>
            <person name="Raoult D."/>
            <person name="Santos L.M.A."/>
            <person name="Elias M."/>
        </authorList>
    </citation>
    <scope>NUCLEOTIDE SEQUENCE [LARGE SCALE GENOMIC DNA]</scope>
    <source>
        <strain evidence="9">CCALA 838</strain>
    </source>
</reference>
<evidence type="ECO:0000259" key="8">
    <source>
        <dbReference type="Pfam" id="PF14693"/>
    </source>
</evidence>
<proteinExistence type="inferred from homology"/>
<dbReference type="Pfam" id="PF01386">
    <property type="entry name" value="Ribosomal_L25p"/>
    <property type="match status" value="1"/>
</dbReference>
<feature type="domain" description="Large ribosomal subunit protein bL25 beta" evidence="8">
    <location>
        <begin position="103"/>
        <end position="184"/>
    </location>
</feature>
<dbReference type="InterPro" id="IPR037121">
    <property type="entry name" value="Ribosomal_bL25_C"/>
</dbReference>
<feature type="domain" description="Large ribosomal subunit protein bL25 L25" evidence="7">
    <location>
        <begin position="5"/>
        <end position="94"/>
    </location>
</feature>
<dbReference type="GO" id="GO:0022625">
    <property type="term" value="C:cytosolic large ribosomal subunit"/>
    <property type="evidence" value="ECO:0007669"/>
    <property type="project" value="TreeGrafter"/>
</dbReference>
<dbReference type="InterPro" id="IPR020057">
    <property type="entry name" value="Ribosomal_bL25_b-dom"/>
</dbReference>
<accession>A0A2P1P7F5</accession>
<dbReference type="AlphaFoldDB" id="A0A2P1P7F5"/>
<name>A0A2P1P7F5_9RICK</name>
<evidence type="ECO:0000313" key="9">
    <source>
        <dbReference type="EMBL" id="AVP87199.1"/>
    </source>
</evidence>
<comment type="similarity">
    <text evidence="5">Belongs to the bacterial ribosomal protein bL25 family. CTC subfamily.</text>
</comment>
<keyword evidence="4 5" id="KW-0687">Ribonucleoprotein</keyword>